<accession>A0A7N0ZW32</accession>
<protein>
    <submittedName>
        <fullName evidence="2">Uncharacterized protein</fullName>
    </submittedName>
</protein>
<evidence type="ECO:0000256" key="1">
    <source>
        <dbReference type="SAM" id="MobiDB-lite"/>
    </source>
</evidence>
<dbReference type="Gramene" id="Kaladp0044s0021.1.v1.1">
    <property type="protein sequence ID" value="Kaladp0044s0021.1.v1.1.CDS.1"/>
    <property type="gene ID" value="Kaladp0044s0021.v1.1"/>
</dbReference>
<name>A0A7N0ZW32_KALFE</name>
<sequence length="182" mass="20391">MPHQTSSMLDHHTGQGRGWWRTLLHFGLVVLRALLCVRLAKALLLPLMDFMGVHSSEPSSSRTVSVNEETVSLVNETEEPLTSTFENEVFTCDWDVDIDRRLAKGKMKLVSDGSFTRSFEDEVSGDDDDDDDDELKQAMVESVSYLRGLEDWVRFRTPGATFHKGETSGAKTGSSDPLELHD</sequence>
<keyword evidence="3" id="KW-1185">Reference proteome</keyword>
<dbReference type="EnsemblPlants" id="Kaladp0044s0021.1.v1.1">
    <property type="protein sequence ID" value="Kaladp0044s0021.1.v1.1.CDS.1"/>
    <property type="gene ID" value="Kaladp0044s0021.v1.1"/>
</dbReference>
<reference evidence="2" key="1">
    <citation type="submission" date="2021-01" db="UniProtKB">
        <authorList>
            <consortium name="EnsemblPlants"/>
        </authorList>
    </citation>
    <scope>IDENTIFICATION</scope>
</reference>
<organism evidence="2 3">
    <name type="scientific">Kalanchoe fedtschenkoi</name>
    <name type="common">Lavender scallops</name>
    <name type="synonym">South American air plant</name>
    <dbReference type="NCBI Taxonomy" id="63787"/>
    <lineage>
        <taxon>Eukaryota</taxon>
        <taxon>Viridiplantae</taxon>
        <taxon>Streptophyta</taxon>
        <taxon>Embryophyta</taxon>
        <taxon>Tracheophyta</taxon>
        <taxon>Spermatophyta</taxon>
        <taxon>Magnoliopsida</taxon>
        <taxon>eudicotyledons</taxon>
        <taxon>Gunneridae</taxon>
        <taxon>Pentapetalae</taxon>
        <taxon>Saxifragales</taxon>
        <taxon>Crassulaceae</taxon>
        <taxon>Kalanchoe</taxon>
    </lineage>
</organism>
<proteinExistence type="predicted"/>
<dbReference type="Proteomes" id="UP000594263">
    <property type="component" value="Unplaced"/>
</dbReference>
<feature type="region of interest" description="Disordered" evidence="1">
    <location>
        <begin position="160"/>
        <end position="182"/>
    </location>
</feature>
<evidence type="ECO:0000313" key="3">
    <source>
        <dbReference type="Proteomes" id="UP000594263"/>
    </source>
</evidence>
<evidence type="ECO:0000313" key="2">
    <source>
        <dbReference type="EnsemblPlants" id="Kaladp0044s0021.1.v1.1.CDS.1"/>
    </source>
</evidence>
<dbReference type="AlphaFoldDB" id="A0A7N0ZW32"/>